<name>B2VF86_ERWT9</name>
<dbReference type="InterPro" id="IPR020846">
    <property type="entry name" value="MFS_dom"/>
</dbReference>
<evidence type="ECO:0000313" key="7">
    <source>
        <dbReference type="EMBL" id="CAO95093.1"/>
    </source>
</evidence>
<dbReference type="Gene3D" id="1.20.1250.20">
    <property type="entry name" value="MFS general substrate transporter like domains"/>
    <property type="match status" value="2"/>
</dbReference>
<gene>
    <name evidence="7" type="ordered locus">ETA_00470</name>
</gene>
<dbReference type="RefSeq" id="WP_012439826.1">
    <property type="nucleotide sequence ID" value="NC_010694.1"/>
</dbReference>
<feature type="transmembrane region" description="Helical" evidence="5">
    <location>
        <begin position="156"/>
        <end position="178"/>
    </location>
</feature>
<dbReference type="KEGG" id="eta:ETA_00470"/>
<dbReference type="CDD" id="cd17477">
    <property type="entry name" value="MFS_YcaD_like"/>
    <property type="match status" value="1"/>
</dbReference>
<dbReference type="PANTHER" id="PTHR23521:SF3">
    <property type="entry name" value="MFS TRANSPORTER"/>
    <property type="match status" value="1"/>
</dbReference>
<feature type="transmembrane region" description="Helical" evidence="5">
    <location>
        <begin position="100"/>
        <end position="119"/>
    </location>
</feature>
<dbReference type="PROSITE" id="PS50850">
    <property type="entry name" value="MFS"/>
    <property type="match status" value="1"/>
</dbReference>
<feature type="transmembrane region" description="Helical" evidence="5">
    <location>
        <begin position="233"/>
        <end position="253"/>
    </location>
</feature>
<feature type="transmembrane region" description="Helical" evidence="5">
    <location>
        <begin position="199"/>
        <end position="221"/>
    </location>
</feature>
<evidence type="ECO:0000259" key="6">
    <source>
        <dbReference type="PROSITE" id="PS50850"/>
    </source>
</evidence>
<evidence type="ECO:0000256" key="3">
    <source>
        <dbReference type="ARBA" id="ARBA00023136"/>
    </source>
</evidence>
<feature type="transmembrane region" description="Helical" evidence="5">
    <location>
        <begin position="354"/>
        <end position="374"/>
    </location>
</feature>
<dbReference type="EMBL" id="CU468135">
    <property type="protein sequence ID" value="CAO95093.1"/>
    <property type="molecule type" value="Genomic_DNA"/>
</dbReference>
<dbReference type="InterPro" id="IPR047200">
    <property type="entry name" value="MFS_YcaD-like"/>
</dbReference>
<dbReference type="SUPFAM" id="SSF103473">
    <property type="entry name" value="MFS general substrate transporter"/>
    <property type="match status" value="1"/>
</dbReference>
<dbReference type="HOGENOM" id="CLU_035018_1_0_6"/>
<dbReference type="AlphaFoldDB" id="B2VF86"/>
<feature type="transmembrane region" description="Helical" evidence="5">
    <location>
        <begin position="41"/>
        <end position="61"/>
    </location>
</feature>
<reference evidence="7 8" key="1">
    <citation type="journal article" date="2008" name="Environ. Microbiol.">
        <title>The genome of Erwinia tasmaniensis strain Et1/99, a non-pathogenic bacterium in the genus Erwinia.</title>
        <authorList>
            <person name="Kube M."/>
            <person name="Migdoll A.M."/>
            <person name="Mueller I."/>
            <person name="Kuhl H."/>
            <person name="Beck A."/>
            <person name="Reinhardt R."/>
            <person name="Geider K."/>
        </authorList>
    </citation>
    <scope>NUCLEOTIDE SEQUENCE [LARGE SCALE GENOMIC DNA]</scope>
    <source>
        <strain evidence="8">DSM 17950 / CFBP 7177 / CIP 109463 / NCPPB 4357 / Et1/99</strain>
    </source>
</reference>
<dbReference type="FunFam" id="1.20.1250.20:FF:000327">
    <property type="entry name" value="Transporter, MFS superfamily"/>
    <property type="match status" value="1"/>
</dbReference>
<accession>B2VF86</accession>
<feature type="compositionally biased region" description="Basic and acidic residues" evidence="4">
    <location>
        <begin position="444"/>
        <end position="453"/>
    </location>
</feature>
<proteinExistence type="predicted"/>
<dbReference type="Pfam" id="PF07690">
    <property type="entry name" value="MFS_1"/>
    <property type="match status" value="1"/>
</dbReference>
<feature type="transmembrane region" description="Helical" evidence="5">
    <location>
        <begin position="73"/>
        <end position="94"/>
    </location>
</feature>
<keyword evidence="3 5" id="KW-0472">Membrane</keyword>
<dbReference type="InterPro" id="IPR011701">
    <property type="entry name" value="MFS"/>
</dbReference>
<dbReference type="GO" id="GO:0005886">
    <property type="term" value="C:plasma membrane"/>
    <property type="evidence" value="ECO:0007669"/>
    <property type="project" value="TreeGrafter"/>
</dbReference>
<dbReference type="OrthoDB" id="9810614at2"/>
<dbReference type="Proteomes" id="UP000001726">
    <property type="component" value="Chromosome"/>
</dbReference>
<organism evidence="7 8">
    <name type="scientific">Erwinia tasmaniensis (strain DSM 17950 / CFBP 7177 / CIP 109463 / NCPPB 4357 / Et1/99)</name>
    <dbReference type="NCBI Taxonomy" id="465817"/>
    <lineage>
        <taxon>Bacteria</taxon>
        <taxon>Pseudomonadati</taxon>
        <taxon>Pseudomonadota</taxon>
        <taxon>Gammaproteobacteria</taxon>
        <taxon>Enterobacterales</taxon>
        <taxon>Erwiniaceae</taxon>
        <taxon>Erwinia</taxon>
    </lineage>
</organism>
<dbReference type="STRING" id="465817.ETA_00470"/>
<keyword evidence="8" id="KW-1185">Reference proteome</keyword>
<feature type="transmembrane region" description="Helical" evidence="5">
    <location>
        <begin position="290"/>
        <end position="313"/>
    </location>
</feature>
<feature type="transmembrane region" description="Helical" evidence="5">
    <location>
        <begin position="131"/>
        <end position="150"/>
    </location>
</feature>
<dbReference type="eggNOG" id="COG2807">
    <property type="taxonomic scope" value="Bacteria"/>
</dbReference>
<dbReference type="PANTHER" id="PTHR23521">
    <property type="entry name" value="TRANSPORTER MFS SUPERFAMILY"/>
    <property type="match status" value="1"/>
</dbReference>
<dbReference type="GO" id="GO:0022857">
    <property type="term" value="F:transmembrane transporter activity"/>
    <property type="evidence" value="ECO:0007669"/>
    <property type="project" value="InterPro"/>
</dbReference>
<feature type="domain" description="Major facilitator superfamily (MFS) profile" evidence="6">
    <location>
        <begin position="1"/>
        <end position="379"/>
    </location>
</feature>
<feature type="region of interest" description="Disordered" evidence="4">
    <location>
        <begin position="421"/>
        <end position="453"/>
    </location>
</feature>
<feature type="transmembrane region" description="Helical" evidence="5">
    <location>
        <begin position="325"/>
        <end position="348"/>
    </location>
</feature>
<keyword evidence="2 5" id="KW-1133">Transmembrane helix</keyword>
<dbReference type="InterPro" id="IPR036259">
    <property type="entry name" value="MFS_trans_sf"/>
</dbReference>
<evidence type="ECO:0000313" key="8">
    <source>
        <dbReference type="Proteomes" id="UP000001726"/>
    </source>
</evidence>
<evidence type="ECO:0000256" key="2">
    <source>
        <dbReference type="ARBA" id="ARBA00022989"/>
    </source>
</evidence>
<evidence type="ECO:0000256" key="1">
    <source>
        <dbReference type="ARBA" id="ARBA00022692"/>
    </source>
</evidence>
<feature type="transmembrane region" description="Helical" evidence="5">
    <location>
        <begin position="7"/>
        <end position="29"/>
    </location>
</feature>
<keyword evidence="1 5" id="KW-0812">Transmembrane</keyword>
<evidence type="ECO:0000256" key="4">
    <source>
        <dbReference type="SAM" id="MobiDB-lite"/>
    </source>
</evidence>
<sequence>MNKTLGVFFPLYTTTLLMLLGSGLLTTYVSLRLTSAHVSGALIGAIIAANYIGLVIGGKVGHFLIARVGHIRAYVSCAGIITAAVLGHGLTGYIPAWIGLRLIIGMCMMCQYMVLESWLNDQSESEQRGKVFGCYMVATYLGMSLGQVVLMLQTDLGLSTLLLIALCFALCLVPIALTTRTHARQLSPAPMELRYFIGAIPKVLATTLAIGMAVGSFYGLAPVYASQQALTTGQTGLFMAIAIFAGLVAQFPLSWLSDRYNRTRLLRLNAVMLAVAALPLALLTQLGFTLLLALGFIVSMLLFSLYPLAVALANDLIEPERRVSLAACLLMAFGVGASIGPLVVGLLLEPLGGNTLYAFFALCGLLIVALSRAVKKDEAQFVEDAPVPHIAMPDSLMSSPLSPALNPAFDEQMIEETMPSFDTEPVAEEEEAAILQGADPDEETGLKKAWEKL</sequence>
<protein>
    <submittedName>
        <fullName evidence="7">MFS tranporter</fullName>
    </submittedName>
</protein>
<evidence type="ECO:0000256" key="5">
    <source>
        <dbReference type="SAM" id="Phobius"/>
    </source>
</evidence>
<feature type="transmembrane region" description="Helical" evidence="5">
    <location>
        <begin position="265"/>
        <end position="284"/>
    </location>
</feature>